<evidence type="ECO:0000313" key="3">
    <source>
        <dbReference type="EMBL" id="CAE8638506.1"/>
    </source>
</evidence>
<dbReference type="OrthoDB" id="17255at2759"/>
<keyword evidence="4" id="KW-1185">Reference proteome</keyword>
<dbReference type="InterPro" id="IPR005302">
    <property type="entry name" value="MoCF_Sase_C"/>
</dbReference>
<dbReference type="GO" id="GO:0003824">
    <property type="term" value="F:catalytic activity"/>
    <property type="evidence" value="ECO:0007669"/>
    <property type="project" value="InterPro"/>
</dbReference>
<protein>
    <recommendedName>
        <fullName evidence="2">MOSC domain-containing protein</fullName>
    </recommendedName>
</protein>
<gene>
    <name evidence="3" type="ORF">PGLA1383_LOCUS53676</name>
</gene>
<dbReference type="PANTHER" id="PTHR14237:SF19">
    <property type="entry name" value="MITOCHONDRIAL AMIDOXIME REDUCING COMPONENT 1"/>
    <property type="match status" value="1"/>
</dbReference>
<dbReference type="InterPro" id="IPR011037">
    <property type="entry name" value="Pyrv_Knase-like_insert_dom_sf"/>
</dbReference>
<name>A0A813HJW7_POLGL</name>
<evidence type="ECO:0000259" key="2">
    <source>
        <dbReference type="PROSITE" id="PS51340"/>
    </source>
</evidence>
<feature type="domain" description="MOSC" evidence="2">
    <location>
        <begin position="416"/>
        <end position="597"/>
    </location>
</feature>
<dbReference type="SUPFAM" id="SSF50800">
    <property type="entry name" value="PK beta-barrel domain-like"/>
    <property type="match status" value="1"/>
</dbReference>
<dbReference type="PROSITE" id="PS51340">
    <property type="entry name" value="MOSC"/>
    <property type="match status" value="1"/>
</dbReference>
<evidence type="ECO:0000313" key="4">
    <source>
        <dbReference type="Proteomes" id="UP000654075"/>
    </source>
</evidence>
<organism evidence="3 4">
    <name type="scientific">Polarella glacialis</name>
    <name type="common">Dinoflagellate</name>
    <dbReference type="NCBI Taxonomy" id="89957"/>
    <lineage>
        <taxon>Eukaryota</taxon>
        <taxon>Sar</taxon>
        <taxon>Alveolata</taxon>
        <taxon>Dinophyceae</taxon>
        <taxon>Suessiales</taxon>
        <taxon>Suessiaceae</taxon>
        <taxon>Polarella</taxon>
    </lineage>
</organism>
<feature type="compositionally biased region" description="Basic and acidic residues" evidence="1">
    <location>
        <begin position="116"/>
        <end position="126"/>
    </location>
</feature>
<dbReference type="PANTHER" id="PTHR14237">
    <property type="entry name" value="MOLYBDOPTERIN COFACTOR SULFURASE MOSC"/>
    <property type="match status" value="1"/>
</dbReference>
<reference evidence="3" key="1">
    <citation type="submission" date="2021-02" db="EMBL/GenBank/DDBJ databases">
        <authorList>
            <person name="Dougan E. K."/>
            <person name="Rhodes N."/>
            <person name="Thang M."/>
            <person name="Chan C."/>
        </authorList>
    </citation>
    <scope>NUCLEOTIDE SEQUENCE</scope>
</reference>
<evidence type="ECO:0000256" key="1">
    <source>
        <dbReference type="SAM" id="MobiDB-lite"/>
    </source>
</evidence>
<dbReference type="AlphaFoldDB" id="A0A813HJW7"/>
<comment type="caution">
    <text evidence="3">The sequence shown here is derived from an EMBL/GenBank/DDBJ whole genome shotgun (WGS) entry which is preliminary data.</text>
</comment>
<proteinExistence type="predicted"/>
<dbReference type="Pfam" id="PF03473">
    <property type="entry name" value="MOSC"/>
    <property type="match status" value="1"/>
</dbReference>
<dbReference type="GO" id="GO:0030151">
    <property type="term" value="F:molybdenum ion binding"/>
    <property type="evidence" value="ECO:0007669"/>
    <property type="project" value="InterPro"/>
</dbReference>
<sequence length="597" mass="64215">MHFGSAAKAGKNHQGPLSQRPMVGSFVASRILEELGMLPAAASFDPATAQLASRRLFDPNVFVTREVAASDVTCWVSASLSLCDLQMTTPCSKPSVIMRRAAALQGREASSQGDLHAAKDSSGREAEAKRLERRIRAVRVCGCSDAAALAASAGGAASTTAGLGAASLLPVFADGDRAPHAERQALLGMLRWVEAAASAADQQPSGVAPVAPAVNFEQLEEGVWNAEAGEERLDLGSRLVLGGAVGATALSALWICRRVWQNLRRTKDIRIAGLFVYPVKGCRGHALAQAELTPWGIKNDRLYMIVNSEREFVSQRQDPHMALIHPDLPTSAGVTLRTVVPTPKNIGDLPTSTGDKQTMARLVNKKPLFVPLVSPKDLVTVKVWDDFVEAWDQGEEVAVWLADVLGHAGVRLVRFCDTSIRVTDPLYGYGETAFSDGFPVLVTSTASVEELRRRCAKSQGCPDVGLERFRPNIHIEGCHPFEEDEMPAITFASGAVRLPLVKPCSRCTVPGIDPATGMRNAQQGGLVLRTLLGFRSGRWLWWTNRLHSSFFSETSDKDKSFFGQNAHVQFVGSGVRSVMLAVAISELATMIKAASAI</sequence>
<dbReference type="SUPFAM" id="SSF141673">
    <property type="entry name" value="MOSC N-terminal domain-like"/>
    <property type="match status" value="1"/>
</dbReference>
<dbReference type="GO" id="GO:0030170">
    <property type="term" value="F:pyridoxal phosphate binding"/>
    <property type="evidence" value="ECO:0007669"/>
    <property type="project" value="InterPro"/>
</dbReference>
<dbReference type="Proteomes" id="UP000654075">
    <property type="component" value="Unassembled WGS sequence"/>
</dbReference>
<dbReference type="EMBL" id="CAJNNV010031983">
    <property type="protein sequence ID" value="CAE8638506.1"/>
    <property type="molecule type" value="Genomic_DNA"/>
</dbReference>
<accession>A0A813HJW7</accession>
<feature type="region of interest" description="Disordered" evidence="1">
    <location>
        <begin position="107"/>
        <end position="126"/>
    </location>
</feature>
<dbReference type="InterPro" id="IPR005303">
    <property type="entry name" value="MOCOS_middle"/>
</dbReference>
<dbReference type="Pfam" id="PF03476">
    <property type="entry name" value="MOSC_N"/>
    <property type="match status" value="1"/>
</dbReference>